<organism evidence="1 2">
    <name type="scientific">Parasponia andersonii</name>
    <name type="common">Sponia andersonii</name>
    <dbReference type="NCBI Taxonomy" id="3476"/>
    <lineage>
        <taxon>Eukaryota</taxon>
        <taxon>Viridiplantae</taxon>
        <taxon>Streptophyta</taxon>
        <taxon>Embryophyta</taxon>
        <taxon>Tracheophyta</taxon>
        <taxon>Spermatophyta</taxon>
        <taxon>Magnoliopsida</taxon>
        <taxon>eudicotyledons</taxon>
        <taxon>Gunneridae</taxon>
        <taxon>Pentapetalae</taxon>
        <taxon>rosids</taxon>
        <taxon>fabids</taxon>
        <taxon>Rosales</taxon>
        <taxon>Cannabaceae</taxon>
        <taxon>Parasponia</taxon>
    </lineage>
</organism>
<feature type="non-terminal residue" evidence="1">
    <location>
        <position position="75"/>
    </location>
</feature>
<dbReference type="Proteomes" id="UP000237105">
    <property type="component" value="Unassembled WGS sequence"/>
</dbReference>
<evidence type="ECO:0000313" key="1">
    <source>
        <dbReference type="EMBL" id="PON58100.1"/>
    </source>
</evidence>
<dbReference type="EMBL" id="JXTB01000152">
    <property type="protein sequence ID" value="PON58100.1"/>
    <property type="molecule type" value="Genomic_DNA"/>
</dbReference>
<proteinExistence type="predicted"/>
<evidence type="ECO:0000313" key="2">
    <source>
        <dbReference type="Proteomes" id="UP000237105"/>
    </source>
</evidence>
<protein>
    <submittedName>
        <fullName evidence="1">Uncharacterized protein</fullName>
    </submittedName>
</protein>
<sequence>MCTDENCKAYRPDPSASTIDLKISPNYKNATYAAQRSFRARANRIRVTNSNTILVANQCLHHFRSTLVKTRILGG</sequence>
<name>A0A2P5CAL3_PARAD</name>
<accession>A0A2P5CAL3</accession>
<keyword evidence="2" id="KW-1185">Reference proteome</keyword>
<reference evidence="2" key="1">
    <citation type="submission" date="2016-06" db="EMBL/GenBank/DDBJ databases">
        <title>Parallel loss of symbiosis genes in relatives of nitrogen-fixing non-legume Parasponia.</title>
        <authorList>
            <person name="Van Velzen R."/>
            <person name="Holmer R."/>
            <person name="Bu F."/>
            <person name="Rutten L."/>
            <person name="Van Zeijl A."/>
            <person name="Liu W."/>
            <person name="Santuari L."/>
            <person name="Cao Q."/>
            <person name="Sharma T."/>
            <person name="Shen D."/>
            <person name="Roswanjaya Y."/>
            <person name="Wardhani T."/>
            <person name="Kalhor M.S."/>
            <person name="Jansen J."/>
            <person name="Van den Hoogen J."/>
            <person name="Gungor B."/>
            <person name="Hartog M."/>
            <person name="Hontelez J."/>
            <person name="Verver J."/>
            <person name="Yang W.-C."/>
            <person name="Schijlen E."/>
            <person name="Repin R."/>
            <person name="Schilthuizen M."/>
            <person name="Schranz E."/>
            <person name="Heidstra R."/>
            <person name="Miyata K."/>
            <person name="Fedorova E."/>
            <person name="Kohlen W."/>
            <person name="Bisseling T."/>
            <person name="Smit S."/>
            <person name="Geurts R."/>
        </authorList>
    </citation>
    <scope>NUCLEOTIDE SEQUENCE [LARGE SCALE GENOMIC DNA]</scope>
    <source>
        <strain evidence="2">cv. WU1-14</strain>
    </source>
</reference>
<comment type="caution">
    <text evidence="1">The sequence shown here is derived from an EMBL/GenBank/DDBJ whole genome shotgun (WGS) entry which is preliminary data.</text>
</comment>
<gene>
    <name evidence="1" type="ORF">PanWU01x14_168700</name>
</gene>
<dbReference type="AlphaFoldDB" id="A0A2P5CAL3"/>